<keyword evidence="3" id="KW-0254">Endocytosis</keyword>
<evidence type="ECO:0000256" key="4">
    <source>
        <dbReference type="ARBA" id="ARBA00022692"/>
    </source>
</evidence>
<dbReference type="GO" id="GO:0042562">
    <property type="term" value="F:hormone binding"/>
    <property type="evidence" value="ECO:0007669"/>
    <property type="project" value="TreeGrafter"/>
</dbReference>
<dbReference type="SMART" id="SM00181">
    <property type="entry name" value="EGF"/>
    <property type="match status" value="5"/>
</dbReference>
<dbReference type="PRINTS" id="PR00261">
    <property type="entry name" value="LDLRECEPTOR"/>
</dbReference>
<dbReference type="Proteomes" id="UP000549394">
    <property type="component" value="Unassembled WGS sequence"/>
</dbReference>
<dbReference type="Gene3D" id="4.10.400.10">
    <property type="entry name" value="Low-density Lipoprotein Receptor"/>
    <property type="match status" value="7"/>
</dbReference>
<comment type="caution">
    <text evidence="18">The sequence shown here is derived from an EMBL/GenBank/DDBJ whole genome shotgun (WGS) entry which is preliminary data.</text>
</comment>
<evidence type="ECO:0000256" key="8">
    <source>
        <dbReference type="ARBA" id="ARBA00023136"/>
    </source>
</evidence>
<keyword evidence="11" id="KW-0325">Glycoprotein</keyword>
<evidence type="ECO:0000259" key="17">
    <source>
        <dbReference type="PROSITE" id="PS01186"/>
    </source>
</evidence>
<feature type="disulfide bond" evidence="12">
    <location>
        <begin position="30"/>
        <end position="42"/>
    </location>
</feature>
<dbReference type="SUPFAM" id="SSF57424">
    <property type="entry name" value="LDL receptor-like module"/>
    <property type="match status" value="7"/>
</dbReference>
<evidence type="ECO:0000256" key="1">
    <source>
        <dbReference type="ARBA" id="ARBA00004167"/>
    </source>
</evidence>
<evidence type="ECO:0000313" key="19">
    <source>
        <dbReference type="Proteomes" id="UP000549394"/>
    </source>
</evidence>
<evidence type="ECO:0000256" key="3">
    <source>
        <dbReference type="ARBA" id="ARBA00022583"/>
    </source>
</evidence>
<organism evidence="18 19">
    <name type="scientific">Dimorphilus gyrociliatus</name>
    <dbReference type="NCBI Taxonomy" id="2664684"/>
    <lineage>
        <taxon>Eukaryota</taxon>
        <taxon>Metazoa</taxon>
        <taxon>Spiralia</taxon>
        <taxon>Lophotrochozoa</taxon>
        <taxon>Annelida</taxon>
        <taxon>Polychaeta</taxon>
        <taxon>Polychaeta incertae sedis</taxon>
        <taxon>Dinophilidae</taxon>
        <taxon>Dimorphilus</taxon>
    </lineage>
</organism>
<evidence type="ECO:0000256" key="16">
    <source>
        <dbReference type="SAM" id="SignalP"/>
    </source>
</evidence>
<feature type="region of interest" description="Disordered" evidence="14">
    <location>
        <begin position="793"/>
        <end position="813"/>
    </location>
</feature>
<gene>
    <name evidence="18" type="ORF">DGYR_LOCUS1385</name>
</gene>
<dbReference type="InterPro" id="IPR023415">
    <property type="entry name" value="LDLR_class-A_CS"/>
</dbReference>
<evidence type="ECO:0000256" key="7">
    <source>
        <dbReference type="ARBA" id="ARBA00022989"/>
    </source>
</evidence>
<feature type="disulfide bond" evidence="12">
    <location>
        <begin position="240"/>
        <end position="252"/>
    </location>
</feature>
<proteinExistence type="predicted"/>
<dbReference type="SMART" id="SM00192">
    <property type="entry name" value="LDLa"/>
    <property type="match status" value="7"/>
</dbReference>
<dbReference type="GO" id="GO:0043235">
    <property type="term" value="C:receptor complex"/>
    <property type="evidence" value="ECO:0007669"/>
    <property type="project" value="TreeGrafter"/>
</dbReference>
<feature type="repeat" description="LDL-receptor class B" evidence="13">
    <location>
        <begin position="600"/>
        <end position="645"/>
    </location>
</feature>
<dbReference type="Gene3D" id="2.10.25.10">
    <property type="entry name" value="Laminin"/>
    <property type="match status" value="1"/>
</dbReference>
<dbReference type="InterPro" id="IPR000033">
    <property type="entry name" value="LDLR_classB_rpt"/>
</dbReference>
<feature type="disulfide bond" evidence="12">
    <location>
        <begin position="247"/>
        <end position="265"/>
    </location>
</feature>
<dbReference type="PROSITE" id="PS50068">
    <property type="entry name" value="LDLRA_2"/>
    <property type="match status" value="7"/>
</dbReference>
<keyword evidence="2" id="KW-0245">EGF-like domain</keyword>
<dbReference type="CDD" id="cd00112">
    <property type="entry name" value="LDLa"/>
    <property type="match status" value="7"/>
</dbReference>
<keyword evidence="19" id="KW-1185">Reference proteome</keyword>
<evidence type="ECO:0000256" key="9">
    <source>
        <dbReference type="ARBA" id="ARBA00023157"/>
    </source>
</evidence>
<dbReference type="Gene3D" id="2.120.10.30">
    <property type="entry name" value="TolB, C-terminal domain"/>
    <property type="match status" value="1"/>
</dbReference>
<dbReference type="InterPro" id="IPR002172">
    <property type="entry name" value="LDrepeatLR_classA_rpt"/>
</dbReference>
<evidence type="ECO:0000256" key="12">
    <source>
        <dbReference type="PROSITE-ProRule" id="PRU00124"/>
    </source>
</evidence>
<dbReference type="PROSITE" id="PS01186">
    <property type="entry name" value="EGF_2"/>
    <property type="match status" value="1"/>
</dbReference>
<dbReference type="FunFam" id="4.10.400.10:FF:000034">
    <property type="entry name" value="Low-density lipoprotein receptor-related protein 2"/>
    <property type="match status" value="1"/>
</dbReference>
<feature type="transmembrane region" description="Helical" evidence="15">
    <location>
        <begin position="826"/>
        <end position="848"/>
    </location>
</feature>
<dbReference type="InterPro" id="IPR036055">
    <property type="entry name" value="LDL_receptor-like_sf"/>
</dbReference>
<evidence type="ECO:0000256" key="11">
    <source>
        <dbReference type="ARBA" id="ARBA00023180"/>
    </source>
</evidence>
<protein>
    <submittedName>
        <fullName evidence="18">DgyrCDS1434</fullName>
    </submittedName>
</protein>
<keyword evidence="7 15" id="KW-1133">Transmembrane helix</keyword>
<evidence type="ECO:0000256" key="14">
    <source>
        <dbReference type="SAM" id="MobiDB-lite"/>
    </source>
</evidence>
<feature type="disulfide bond" evidence="12">
    <location>
        <begin position="49"/>
        <end position="64"/>
    </location>
</feature>
<feature type="disulfide bond" evidence="12">
    <location>
        <begin position="217"/>
        <end position="232"/>
    </location>
</feature>
<evidence type="ECO:0000313" key="18">
    <source>
        <dbReference type="EMBL" id="CAD5112199.1"/>
    </source>
</evidence>
<dbReference type="GO" id="GO:0016324">
    <property type="term" value="C:apical plasma membrane"/>
    <property type="evidence" value="ECO:0007669"/>
    <property type="project" value="TreeGrafter"/>
</dbReference>
<feature type="disulfide bond" evidence="12">
    <location>
        <begin position="37"/>
        <end position="55"/>
    </location>
</feature>
<evidence type="ECO:0000256" key="6">
    <source>
        <dbReference type="ARBA" id="ARBA00022737"/>
    </source>
</evidence>
<dbReference type="InterPro" id="IPR051221">
    <property type="entry name" value="LDLR-related"/>
</dbReference>
<feature type="chain" id="PRO_5029791379" evidence="16">
    <location>
        <begin position="28"/>
        <end position="922"/>
    </location>
</feature>
<sequence length="922" mass="103872">MWMKGLWQQFWLLIIVICFSIFLVAVSENCEENQFRCDNGQCIHGFAKCDQEVDCQDGSDERNCTIRNCANTTEFQCEDKRNCIPKHWKCDGSEDCTDGSDERNCALCAPGRFLCHKSNGQCITGGWKCDGEKDCPNGEDESDETCSKKRECPKDHFLCPGTSKCIPNVWLCDTDFDCPNQEDERLNCSPKPCSDGEFSCKNDPNEPQECVAKSWKCDGFKDCENGFDEANCNTSVSNFCNETQFACDNSLCIPKSKVCDGYIDCAHKEDEASCSEITCGKDEFFCSSSKLCIPDSLRCNGHPDCLNLTNGVAVDEYNCSSSQLNRFKKCELIGKIDCSDKDIDDPNYEKRCVDWDDFCSKKEKCGASNEEINRVCNIKEECDKTVGSCQGCFPTETSKREACYCPIGYELAADRNSCQAKTKCFNWGVCSHPKKCRMLEGYPKCYCDEGYHLRNRTCRAITPGFIMYAHSHIVKAFSTNANHHSQQPKTIVNQSRHALALAVDINQNRVFYSDMNMGSIWRVDLKEDDLSPRSRTQIQVEKLKLVEGLAYDWVSENLYWTDNGRKVIEVMEANNPTNRRELFTENLMEPRGLAIDPRNGWMYWSDWGKEARIEKAGMDGTKRQTLLAKQNGILWPNGLAIDYYTDTLFWVDGSLSTINRVSLDGTKRSIVFGDANYLRLPYSLAVFEDYIYLSDWSTHGLFKIDKYADIRKNFSVEKLVISRFAVNSVQVFHKKQQPDVADNPCSDNRGGCSHLCLISPRVHSTAPLERTCACPSTGKFTFDGKTKCVSNVKPENTEGGSSSSPDNVDRPVKRQVSADSKAVGRVAGIVIACLVLILILSGIAGYFVHRSYRKRFIRSMNFDNPVYRKTTTSEANEDVLLKLSSNDGSHIPNGINRPTAINHVQMTTEHLMTGELSNHSLA</sequence>
<evidence type="ECO:0000256" key="15">
    <source>
        <dbReference type="SAM" id="Phobius"/>
    </source>
</evidence>
<dbReference type="InterPro" id="IPR009030">
    <property type="entry name" value="Growth_fac_rcpt_cys_sf"/>
</dbReference>
<dbReference type="InterPro" id="IPR000742">
    <property type="entry name" value="EGF"/>
</dbReference>
<evidence type="ECO:0000256" key="2">
    <source>
        <dbReference type="ARBA" id="ARBA00022536"/>
    </source>
</evidence>
<accession>A0A7I8V7H8</accession>
<dbReference type="PANTHER" id="PTHR22722">
    <property type="entry name" value="LOW-DENSITY LIPOPROTEIN RECEPTOR-RELATED PROTEIN 2-RELATED"/>
    <property type="match status" value="1"/>
</dbReference>
<dbReference type="FunFam" id="4.10.400.10:FF:000002">
    <property type="entry name" value="Low-density lipoprotein receptor-related protein 1"/>
    <property type="match status" value="1"/>
</dbReference>
<dbReference type="SUPFAM" id="SSF57184">
    <property type="entry name" value="Growth factor receptor domain"/>
    <property type="match status" value="1"/>
</dbReference>
<keyword evidence="10" id="KW-0675">Receptor</keyword>
<name>A0A7I8V7H8_9ANNE</name>
<dbReference type="Pfam" id="PF00058">
    <property type="entry name" value="Ldl_recept_b"/>
    <property type="match status" value="3"/>
</dbReference>
<feature type="signal peptide" evidence="16">
    <location>
        <begin position="1"/>
        <end position="27"/>
    </location>
</feature>
<dbReference type="InterPro" id="IPR011042">
    <property type="entry name" value="6-blade_b-propeller_TolB-like"/>
</dbReference>
<keyword evidence="5 16" id="KW-0732">Signal</keyword>
<dbReference type="OrthoDB" id="5958943at2759"/>
<dbReference type="GO" id="GO:0006898">
    <property type="term" value="P:receptor-mediated endocytosis"/>
    <property type="evidence" value="ECO:0007669"/>
    <property type="project" value="TreeGrafter"/>
</dbReference>
<dbReference type="SMART" id="SM00135">
    <property type="entry name" value="LY"/>
    <property type="match status" value="4"/>
</dbReference>
<dbReference type="PROSITE" id="PS01209">
    <property type="entry name" value="LDLRA_1"/>
    <property type="match status" value="3"/>
</dbReference>
<dbReference type="EMBL" id="CAJFCJ010000002">
    <property type="protein sequence ID" value="CAD5112199.1"/>
    <property type="molecule type" value="Genomic_DNA"/>
</dbReference>
<keyword evidence="9 12" id="KW-1015">Disulfide bond</keyword>
<feature type="disulfide bond" evidence="12">
    <location>
        <begin position="259"/>
        <end position="274"/>
    </location>
</feature>
<dbReference type="PANTHER" id="PTHR22722:SF14">
    <property type="entry name" value="MEGALIN, ISOFORM A"/>
    <property type="match status" value="1"/>
</dbReference>
<dbReference type="AlphaFoldDB" id="A0A7I8V7H8"/>
<feature type="disulfide bond" evidence="12">
    <location>
        <begin position="90"/>
        <end position="105"/>
    </location>
</feature>
<dbReference type="Pfam" id="PF00057">
    <property type="entry name" value="Ldl_recept_a"/>
    <property type="match status" value="7"/>
</dbReference>
<evidence type="ECO:0000256" key="5">
    <source>
        <dbReference type="ARBA" id="ARBA00022729"/>
    </source>
</evidence>
<reference evidence="18 19" key="1">
    <citation type="submission" date="2020-08" db="EMBL/GenBank/DDBJ databases">
        <authorList>
            <person name="Hejnol A."/>
        </authorList>
    </citation>
    <scope>NUCLEOTIDE SEQUENCE [LARGE SCALE GENOMIC DNA]</scope>
</reference>
<comment type="subcellular location">
    <subcellularLocation>
        <location evidence="1">Membrane</location>
        <topology evidence="1">Single-pass membrane protein</topology>
    </subcellularLocation>
</comment>
<feature type="repeat" description="LDL-receptor class B" evidence="13">
    <location>
        <begin position="646"/>
        <end position="690"/>
    </location>
</feature>
<dbReference type="FunFam" id="2.120.10.30:FF:000241">
    <property type="entry name" value="Low-density lipoprotein receptor-related protein 6"/>
    <property type="match status" value="1"/>
</dbReference>
<dbReference type="SUPFAM" id="SSF63825">
    <property type="entry name" value="YWTD domain"/>
    <property type="match status" value="1"/>
</dbReference>
<keyword evidence="6" id="KW-0677">Repeat</keyword>
<keyword evidence="4 15" id="KW-0812">Transmembrane</keyword>
<evidence type="ECO:0000256" key="13">
    <source>
        <dbReference type="PROSITE-ProRule" id="PRU00461"/>
    </source>
</evidence>
<dbReference type="PROSITE" id="PS51120">
    <property type="entry name" value="LDLRB"/>
    <property type="match status" value="3"/>
</dbReference>
<comment type="caution">
    <text evidence="12">Lacks conserved residue(s) required for the propagation of feature annotation.</text>
</comment>
<feature type="domain" description="EGF-like" evidence="17">
    <location>
        <begin position="445"/>
        <end position="458"/>
    </location>
</feature>
<evidence type="ECO:0000256" key="10">
    <source>
        <dbReference type="ARBA" id="ARBA00023170"/>
    </source>
</evidence>
<feature type="repeat" description="LDL-receptor class B" evidence="13">
    <location>
        <begin position="556"/>
        <end position="599"/>
    </location>
</feature>
<keyword evidence="8 15" id="KW-0472">Membrane</keyword>